<proteinExistence type="predicted"/>
<dbReference type="PATRIC" id="fig|442562.3.peg.3601"/>
<organism evidence="1 2">
    <name type="scientific">Rubellimicrobium mesophilum DSM 19309</name>
    <dbReference type="NCBI Taxonomy" id="442562"/>
    <lineage>
        <taxon>Bacteria</taxon>
        <taxon>Pseudomonadati</taxon>
        <taxon>Pseudomonadota</taxon>
        <taxon>Alphaproteobacteria</taxon>
        <taxon>Rhodobacterales</taxon>
        <taxon>Roseobacteraceae</taxon>
        <taxon>Rubellimicrobium</taxon>
    </lineage>
</organism>
<accession>A0A017HKA0</accession>
<dbReference type="InterPro" id="IPR036374">
    <property type="entry name" value="OxRdtase_Mopterin-bd_sf"/>
</dbReference>
<dbReference type="SUPFAM" id="SSF56524">
    <property type="entry name" value="Oxidoreductase molybdopterin-binding domain"/>
    <property type="match status" value="1"/>
</dbReference>
<dbReference type="HOGENOM" id="CLU_110165_2_1_5"/>
<evidence type="ECO:0000313" key="2">
    <source>
        <dbReference type="Proteomes" id="UP000019666"/>
    </source>
</evidence>
<gene>
    <name evidence="1" type="ORF">Rumeso_03654</name>
</gene>
<dbReference type="Gene3D" id="3.90.420.10">
    <property type="entry name" value="Oxidoreductase, molybdopterin-binding domain"/>
    <property type="match status" value="1"/>
</dbReference>
<keyword evidence="2" id="KW-1185">Reference proteome</keyword>
<dbReference type="EMBL" id="AOSK01000106">
    <property type="protein sequence ID" value="EYD74791.1"/>
    <property type="molecule type" value="Genomic_DNA"/>
</dbReference>
<dbReference type="Proteomes" id="UP000019666">
    <property type="component" value="Unassembled WGS sequence"/>
</dbReference>
<dbReference type="RefSeq" id="WP_037281097.1">
    <property type="nucleotide sequence ID" value="NZ_KK088580.1"/>
</dbReference>
<protein>
    <recommendedName>
        <fullName evidence="3">Oxidoreductase molybdopterin-binding domain-containing protein</fullName>
    </recommendedName>
</protein>
<evidence type="ECO:0000313" key="1">
    <source>
        <dbReference type="EMBL" id="EYD74791.1"/>
    </source>
</evidence>
<evidence type="ECO:0008006" key="3">
    <source>
        <dbReference type="Google" id="ProtNLM"/>
    </source>
</evidence>
<reference evidence="1 2" key="1">
    <citation type="submission" date="2013-02" db="EMBL/GenBank/DDBJ databases">
        <authorList>
            <person name="Fiebig A."/>
            <person name="Goeker M."/>
            <person name="Klenk H.-P.P."/>
        </authorList>
    </citation>
    <scope>NUCLEOTIDE SEQUENCE [LARGE SCALE GENOMIC DNA]</scope>
    <source>
        <strain evidence="1 2">DSM 19309</strain>
    </source>
</reference>
<dbReference type="AlphaFoldDB" id="A0A017HKA0"/>
<sequence length="160" mass="17199">MAALCFAPQMSLAASLSTPAGDVILEVSGQVTNANVEGKAEFDLAMLDALPQRETVTATPWHEGEHSFSGPTIASILEAAGATGADLRIAALNDYATDMPMDDARTIPVILATRIDGKEISIRDKGPLFVIYPFDEQPELFNEVYFNRSVWQVKSIEVGG</sequence>
<comment type="caution">
    <text evidence="1">The sequence shown here is derived from an EMBL/GenBank/DDBJ whole genome shotgun (WGS) entry which is preliminary data.</text>
</comment>
<dbReference type="STRING" id="442562.Rumeso_03654"/>
<name>A0A017HKA0_9RHOB</name>